<protein>
    <submittedName>
        <fullName evidence="6">Uncharacterized protein</fullName>
    </submittedName>
</protein>
<dbReference type="AlphaFoldDB" id="A0A8H6I9B8"/>
<dbReference type="GO" id="GO:0006631">
    <property type="term" value="P:fatty acid metabolic process"/>
    <property type="evidence" value="ECO:0007669"/>
    <property type="project" value="TreeGrafter"/>
</dbReference>
<dbReference type="PANTHER" id="PTHR43201:SF5">
    <property type="entry name" value="MEDIUM-CHAIN ACYL-COA LIGASE ACSF2, MITOCHONDRIAL"/>
    <property type="match status" value="1"/>
</dbReference>
<dbReference type="InterPro" id="IPR000873">
    <property type="entry name" value="AMP-dep_synth/lig_dom"/>
</dbReference>
<comment type="caution">
    <text evidence="6">The sequence shown here is derived from an EMBL/GenBank/DDBJ whole genome shotgun (WGS) entry which is preliminary data.</text>
</comment>
<dbReference type="Pfam" id="PF00501">
    <property type="entry name" value="AMP-binding"/>
    <property type="match status" value="1"/>
</dbReference>
<keyword evidence="2" id="KW-0436">Ligase</keyword>
<feature type="compositionally biased region" description="Low complexity" evidence="3">
    <location>
        <begin position="319"/>
        <end position="331"/>
    </location>
</feature>
<reference evidence="6 7" key="1">
    <citation type="submission" date="2020-07" db="EMBL/GenBank/DDBJ databases">
        <title>Comparative genomics of pyrophilous fungi reveals a link between fire events and developmental genes.</title>
        <authorList>
            <consortium name="DOE Joint Genome Institute"/>
            <person name="Steindorff A.S."/>
            <person name="Carver A."/>
            <person name="Calhoun S."/>
            <person name="Stillman K."/>
            <person name="Liu H."/>
            <person name="Lipzen A."/>
            <person name="Pangilinan J."/>
            <person name="Labutti K."/>
            <person name="Bruns T.D."/>
            <person name="Grigoriev I.V."/>
        </authorList>
    </citation>
    <scope>NUCLEOTIDE SEQUENCE [LARGE SCALE GENOMIC DNA]</scope>
    <source>
        <strain evidence="6 7">CBS 144469</strain>
    </source>
</reference>
<dbReference type="InterPro" id="IPR042099">
    <property type="entry name" value="ANL_N_sf"/>
</dbReference>
<dbReference type="InterPro" id="IPR020845">
    <property type="entry name" value="AMP-binding_CS"/>
</dbReference>
<dbReference type="Proteomes" id="UP000521943">
    <property type="component" value="Unassembled WGS sequence"/>
</dbReference>
<evidence type="ECO:0000313" key="6">
    <source>
        <dbReference type="EMBL" id="KAF6760274.1"/>
    </source>
</evidence>
<dbReference type="Pfam" id="PF13193">
    <property type="entry name" value="AMP-binding_C"/>
    <property type="match status" value="1"/>
</dbReference>
<dbReference type="Gene3D" id="3.40.50.12780">
    <property type="entry name" value="N-terminal domain of ligase-like"/>
    <property type="match status" value="1"/>
</dbReference>
<accession>A0A8H6I9B8</accession>
<dbReference type="InterPro" id="IPR025110">
    <property type="entry name" value="AMP-bd_C"/>
</dbReference>
<sequence length="662" mass="72404">MLAGNGRSPADTLGGHLSGILNTRWLLLDSLSPPCPGSQVAPCKKVSRFFPFSSSSLTASTAEALLCAPGSIHETQTALVDGRLYKVYKNLWPSLREFWLAALAQYAQDTYIVYEDRRLTYSEVHTQALRVADLMRSAYNIQKGDRVGICSRNCPEYLVVFWACHLIGAVAVLANAWLPVDPLRHCLSYTDCKLIFVDSERAKVLSSLVPSSTPSSSNAPSLPAYFVLIDASTSRWHNITPLDKALEPYMHPVDIEVLRCQLPIYPEDNATIIFTSGTTGLPKGVLSTQRQFLTNVLNVLVGGFRAALRRGEDFPPSPASASPHQPSTSPTLAMPQKAALVAVPLFHVTGSTSYSMMATLTGMKIVLMRKWVPEDAVTLIKRENVAVAGGVPSMVSDLVESTLAGHPLEGLLFGGAPAPDSLVPRARKAFPSATMIQGYGLTETNSIAVSASGEDYMARPKSTGRASPVNEIRVVKDGRAVDRGEVGEVWLRGPNVMKEYWRDPEATRKVITADGWLRTGDLGYLDADDFLYIKDRIKDIIIRGGENIVRFRCQLRTRCTADPRVHEAAAVGVPDERLGELVAAVVSVKPAYRASVTEGTLIASVRARLPRFAVPVMIVVHNQPFEHTPSGKIIKNDLRTLARRHWEARKRDSRGKEPCANL</sequence>
<dbReference type="PROSITE" id="PS00455">
    <property type="entry name" value="AMP_BINDING"/>
    <property type="match status" value="1"/>
</dbReference>
<keyword evidence="7" id="KW-1185">Reference proteome</keyword>
<dbReference type="GO" id="GO:0031956">
    <property type="term" value="F:medium-chain fatty acid-CoA ligase activity"/>
    <property type="evidence" value="ECO:0007669"/>
    <property type="project" value="TreeGrafter"/>
</dbReference>
<organism evidence="6 7">
    <name type="scientific">Ephemerocybe angulata</name>
    <dbReference type="NCBI Taxonomy" id="980116"/>
    <lineage>
        <taxon>Eukaryota</taxon>
        <taxon>Fungi</taxon>
        <taxon>Dikarya</taxon>
        <taxon>Basidiomycota</taxon>
        <taxon>Agaricomycotina</taxon>
        <taxon>Agaricomycetes</taxon>
        <taxon>Agaricomycetidae</taxon>
        <taxon>Agaricales</taxon>
        <taxon>Agaricineae</taxon>
        <taxon>Psathyrellaceae</taxon>
        <taxon>Ephemerocybe</taxon>
    </lineage>
</organism>
<evidence type="ECO:0000256" key="1">
    <source>
        <dbReference type="ARBA" id="ARBA00006432"/>
    </source>
</evidence>
<dbReference type="EMBL" id="JACGCI010000013">
    <property type="protein sequence ID" value="KAF6760274.1"/>
    <property type="molecule type" value="Genomic_DNA"/>
</dbReference>
<proteinExistence type="inferred from homology"/>
<gene>
    <name evidence="6" type="ORF">DFP72DRAFT_805537</name>
</gene>
<dbReference type="Gene3D" id="3.30.300.30">
    <property type="match status" value="1"/>
</dbReference>
<name>A0A8H6I9B8_9AGAR</name>
<feature type="region of interest" description="Disordered" evidence="3">
    <location>
        <begin position="312"/>
        <end position="331"/>
    </location>
</feature>
<evidence type="ECO:0000313" key="7">
    <source>
        <dbReference type="Proteomes" id="UP000521943"/>
    </source>
</evidence>
<evidence type="ECO:0000256" key="3">
    <source>
        <dbReference type="SAM" id="MobiDB-lite"/>
    </source>
</evidence>
<dbReference type="PANTHER" id="PTHR43201">
    <property type="entry name" value="ACYL-COA SYNTHETASE"/>
    <property type="match status" value="1"/>
</dbReference>
<feature type="domain" description="AMP-binding enzyme C-terminal" evidence="5">
    <location>
        <begin position="562"/>
        <end position="632"/>
    </location>
</feature>
<dbReference type="OrthoDB" id="10253115at2759"/>
<evidence type="ECO:0000259" key="5">
    <source>
        <dbReference type="Pfam" id="PF13193"/>
    </source>
</evidence>
<dbReference type="SUPFAM" id="SSF56801">
    <property type="entry name" value="Acetyl-CoA synthetase-like"/>
    <property type="match status" value="1"/>
</dbReference>
<dbReference type="InterPro" id="IPR045851">
    <property type="entry name" value="AMP-bd_C_sf"/>
</dbReference>
<evidence type="ECO:0000259" key="4">
    <source>
        <dbReference type="Pfam" id="PF00501"/>
    </source>
</evidence>
<comment type="similarity">
    <text evidence="1">Belongs to the ATP-dependent AMP-binding enzyme family.</text>
</comment>
<feature type="domain" description="AMP-dependent synthetase/ligase" evidence="4">
    <location>
        <begin position="103"/>
        <end position="501"/>
    </location>
</feature>
<evidence type="ECO:0000256" key="2">
    <source>
        <dbReference type="ARBA" id="ARBA00022598"/>
    </source>
</evidence>